<comment type="caution">
    <text evidence="1">The sequence shown here is derived from an EMBL/GenBank/DDBJ whole genome shotgun (WGS) entry which is preliminary data.</text>
</comment>
<gene>
    <name evidence="1" type="ORF">AB1300_19415</name>
</gene>
<accession>A0ABV3W261</accession>
<reference evidence="1 2" key="1">
    <citation type="submission" date="2024-07" db="EMBL/GenBank/DDBJ databases">
        <title>Characterization of a bacterium isolated from hydrolysated instant sea cucumber by whole-genome sequencing and metabolomics.</title>
        <authorList>
            <person name="Luo X."/>
            <person name="Zhang Z."/>
            <person name="Zheng Z."/>
            <person name="Zhang W."/>
            <person name="Ming T."/>
            <person name="Jiao L."/>
            <person name="Su X."/>
            <person name="Kong F."/>
            <person name="Xu J."/>
        </authorList>
    </citation>
    <scope>NUCLEOTIDE SEQUENCE [LARGE SCALE GENOMIC DNA]</scope>
    <source>
        <strain evidence="1 2">XL-2024</strain>
    </source>
</reference>
<evidence type="ECO:0000313" key="2">
    <source>
        <dbReference type="Proteomes" id="UP001558534"/>
    </source>
</evidence>
<dbReference type="EMBL" id="JBFRHK010000014">
    <property type="protein sequence ID" value="MEX3747282.1"/>
    <property type="molecule type" value="Genomic_DNA"/>
</dbReference>
<name>A0ABV3W261_9BACI</name>
<organism evidence="1 2">
    <name type="scientific">Lysinibacillus xylanilyticus</name>
    <dbReference type="NCBI Taxonomy" id="582475"/>
    <lineage>
        <taxon>Bacteria</taxon>
        <taxon>Bacillati</taxon>
        <taxon>Bacillota</taxon>
        <taxon>Bacilli</taxon>
        <taxon>Bacillales</taxon>
        <taxon>Bacillaceae</taxon>
        <taxon>Lysinibacillus</taxon>
    </lineage>
</organism>
<proteinExistence type="predicted"/>
<evidence type="ECO:0000313" key="1">
    <source>
        <dbReference type="EMBL" id="MEX3747282.1"/>
    </source>
</evidence>
<dbReference type="RefSeq" id="WP_368637832.1">
    <property type="nucleotide sequence ID" value="NZ_JBFRHK010000014.1"/>
</dbReference>
<sequence>MLLSAVLGILSAIFMLLSAILGILSAIDILEQRDISSAPVVAAAPLSHRQNQVVAAAPLSHRQNQVVAAAPLALCFCKNIYCKV</sequence>
<dbReference type="Proteomes" id="UP001558534">
    <property type="component" value="Unassembled WGS sequence"/>
</dbReference>
<keyword evidence="2" id="KW-1185">Reference proteome</keyword>
<protein>
    <submittedName>
        <fullName evidence="1">Uncharacterized protein</fullName>
    </submittedName>
</protein>